<evidence type="ECO:0000313" key="4">
    <source>
        <dbReference type="Proteomes" id="UP000799640"/>
    </source>
</evidence>
<feature type="region of interest" description="Disordered" evidence="2">
    <location>
        <begin position="130"/>
        <end position="160"/>
    </location>
</feature>
<feature type="compositionally biased region" description="Basic and acidic residues" evidence="2">
    <location>
        <begin position="233"/>
        <end position="258"/>
    </location>
</feature>
<feature type="compositionally biased region" description="Basic and acidic residues" evidence="2">
    <location>
        <begin position="186"/>
        <end position="195"/>
    </location>
</feature>
<feature type="region of interest" description="Disordered" evidence="2">
    <location>
        <begin position="233"/>
        <end position="356"/>
    </location>
</feature>
<organism evidence="3 4">
    <name type="scientific">Trichodelitschia bisporula</name>
    <dbReference type="NCBI Taxonomy" id="703511"/>
    <lineage>
        <taxon>Eukaryota</taxon>
        <taxon>Fungi</taxon>
        <taxon>Dikarya</taxon>
        <taxon>Ascomycota</taxon>
        <taxon>Pezizomycotina</taxon>
        <taxon>Dothideomycetes</taxon>
        <taxon>Dothideomycetes incertae sedis</taxon>
        <taxon>Phaeotrichales</taxon>
        <taxon>Phaeotrichaceae</taxon>
        <taxon>Trichodelitschia</taxon>
    </lineage>
</organism>
<proteinExistence type="predicted"/>
<evidence type="ECO:0000256" key="2">
    <source>
        <dbReference type="SAM" id="MobiDB-lite"/>
    </source>
</evidence>
<gene>
    <name evidence="3" type="ORF">EJ06DRAFT_497201</name>
</gene>
<evidence type="ECO:0000256" key="1">
    <source>
        <dbReference type="ARBA" id="ARBA00023054"/>
    </source>
</evidence>
<feature type="region of interest" description="Disordered" evidence="2">
    <location>
        <begin position="1"/>
        <end position="22"/>
    </location>
</feature>
<reference evidence="3" key="1">
    <citation type="journal article" date="2020" name="Stud. Mycol.">
        <title>101 Dothideomycetes genomes: a test case for predicting lifestyles and emergence of pathogens.</title>
        <authorList>
            <person name="Haridas S."/>
            <person name="Albert R."/>
            <person name="Binder M."/>
            <person name="Bloem J."/>
            <person name="Labutti K."/>
            <person name="Salamov A."/>
            <person name="Andreopoulos B."/>
            <person name="Baker S."/>
            <person name="Barry K."/>
            <person name="Bills G."/>
            <person name="Bluhm B."/>
            <person name="Cannon C."/>
            <person name="Castanera R."/>
            <person name="Culley D."/>
            <person name="Daum C."/>
            <person name="Ezra D."/>
            <person name="Gonzalez J."/>
            <person name="Henrissat B."/>
            <person name="Kuo A."/>
            <person name="Liang C."/>
            <person name="Lipzen A."/>
            <person name="Lutzoni F."/>
            <person name="Magnuson J."/>
            <person name="Mondo S."/>
            <person name="Nolan M."/>
            <person name="Ohm R."/>
            <person name="Pangilinan J."/>
            <person name="Park H.-J."/>
            <person name="Ramirez L."/>
            <person name="Alfaro M."/>
            <person name="Sun H."/>
            <person name="Tritt A."/>
            <person name="Yoshinaga Y."/>
            <person name="Zwiers L.-H."/>
            <person name="Turgeon B."/>
            <person name="Goodwin S."/>
            <person name="Spatafora J."/>
            <person name="Crous P."/>
            <person name="Grigoriev I."/>
        </authorList>
    </citation>
    <scope>NUCLEOTIDE SEQUENCE</scope>
    <source>
        <strain evidence="3">CBS 262.69</strain>
    </source>
</reference>
<keyword evidence="4" id="KW-1185">Reference proteome</keyword>
<protein>
    <submittedName>
        <fullName evidence="3">Uncharacterized protein</fullName>
    </submittedName>
</protein>
<feature type="compositionally biased region" description="Basic and acidic residues" evidence="2">
    <location>
        <begin position="339"/>
        <end position="356"/>
    </location>
</feature>
<feature type="region of interest" description="Disordered" evidence="2">
    <location>
        <begin position="186"/>
        <end position="206"/>
    </location>
</feature>
<feature type="compositionally biased region" description="Basic and acidic residues" evidence="2">
    <location>
        <begin position="268"/>
        <end position="330"/>
    </location>
</feature>
<accession>A0A6G1HRI5</accession>
<dbReference type="Proteomes" id="UP000799640">
    <property type="component" value="Unassembled WGS sequence"/>
</dbReference>
<dbReference type="InterPro" id="IPR025066">
    <property type="entry name" value="CCDC174-like"/>
</dbReference>
<evidence type="ECO:0000313" key="3">
    <source>
        <dbReference type="EMBL" id="KAF2398486.1"/>
    </source>
</evidence>
<feature type="region of interest" description="Disordered" evidence="2">
    <location>
        <begin position="39"/>
        <end position="98"/>
    </location>
</feature>
<dbReference type="PANTHER" id="PTHR15885">
    <property type="entry name" value="COILED-COIL DOMAIN-CONTAINING PROTEIN 174"/>
    <property type="match status" value="1"/>
</dbReference>
<feature type="compositionally biased region" description="Polar residues" evidence="2">
    <location>
        <begin position="80"/>
        <end position="89"/>
    </location>
</feature>
<name>A0A6G1HRI5_9PEZI</name>
<feature type="compositionally biased region" description="Acidic residues" evidence="2">
    <location>
        <begin position="148"/>
        <end position="160"/>
    </location>
</feature>
<sequence length="356" mass="39815">MPPKDSSLYGLPRPKKTATAKPISTSTLAFTSTLSSLISSRSISDAPKPTKKSTGKKDDIFSTHNRGALKRAAADIAPTPNGQTHSTDSPDLDPHTLRRTRRKLEEKARLYAALKRGDVDDAEGKYAVDFDRKWAEENPEDKEAVSSEGEDDDDSDGDEMVEYVDEFGRTRKGTRAQAAREARLIRAREEGRAEPDIFSSRPAPPSQLIYGDVIQTAAFNPEARIAEAMAELAAKRDRPDTPPPETHFDGRGEMREKGVGFFQFSAEEGERERQMEELAAERRETEKRQEEAKRRVEERRKLVEERRKLVEERRRAIGEKRGKLKADKFLDSLAGEMGGTEKPESGGKEGDVDKGK</sequence>
<dbReference type="Pfam" id="PF13300">
    <property type="entry name" value="DUF4078"/>
    <property type="match status" value="1"/>
</dbReference>
<feature type="compositionally biased region" description="Basic and acidic residues" evidence="2">
    <location>
        <begin position="130"/>
        <end position="145"/>
    </location>
</feature>
<dbReference type="GO" id="GO:0005634">
    <property type="term" value="C:nucleus"/>
    <property type="evidence" value="ECO:0007669"/>
    <property type="project" value="TreeGrafter"/>
</dbReference>
<dbReference type="OrthoDB" id="333551at2759"/>
<dbReference type="AlphaFoldDB" id="A0A6G1HRI5"/>
<keyword evidence="1" id="KW-0175">Coiled coil</keyword>
<dbReference type="PANTHER" id="PTHR15885:SF1">
    <property type="entry name" value="COILED-COIL DOMAIN-CONTAINING PROTEIN 174"/>
    <property type="match status" value="1"/>
</dbReference>
<feature type="non-terminal residue" evidence="3">
    <location>
        <position position="356"/>
    </location>
</feature>
<dbReference type="EMBL" id="ML996700">
    <property type="protein sequence ID" value="KAF2398486.1"/>
    <property type="molecule type" value="Genomic_DNA"/>
</dbReference>